<keyword evidence="2" id="KW-1185">Reference proteome</keyword>
<gene>
    <name evidence="1" type="ORF">SPELUC_LOCUS14166</name>
</gene>
<sequence>MISYFQLVHHENSFYDPSRTKTTPSKFLCLPPEIFIQICAHLLPKELVSLLRVCKQLYNELSIVEPSSTIQQIWKQSRLRSMPLRILDPPKGMSEQEYIKLLIETKCSLCGTKSKKSKIYWDVKFRACESCYKDGTVTTIELLYFNYSASKILTCIPFTNTRGDGKSYWRFLVEAKLREFESLRENQRYHWIYEQTKQTEEIQNE</sequence>
<accession>A0ACA9QC48</accession>
<organism evidence="1 2">
    <name type="scientific">Cetraspora pellucida</name>
    <dbReference type="NCBI Taxonomy" id="1433469"/>
    <lineage>
        <taxon>Eukaryota</taxon>
        <taxon>Fungi</taxon>
        <taxon>Fungi incertae sedis</taxon>
        <taxon>Mucoromycota</taxon>
        <taxon>Glomeromycotina</taxon>
        <taxon>Glomeromycetes</taxon>
        <taxon>Diversisporales</taxon>
        <taxon>Gigasporaceae</taxon>
        <taxon>Cetraspora</taxon>
    </lineage>
</organism>
<reference evidence="1" key="1">
    <citation type="submission" date="2021-06" db="EMBL/GenBank/DDBJ databases">
        <authorList>
            <person name="Kallberg Y."/>
            <person name="Tangrot J."/>
            <person name="Rosling A."/>
        </authorList>
    </citation>
    <scope>NUCLEOTIDE SEQUENCE</scope>
    <source>
        <strain evidence="1">28 12/20/2015</strain>
    </source>
</reference>
<proteinExistence type="predicted"/>
<name>A0ACA9QC48_9GLOM</name>
<dbReference type="EMBL" id="CAJVPW010040514">
    <property type="protein sequence ID" value="CAG8746412.1"/>
    <property type="molecule type" value="Genomic_DNA"/>
</dbReference>
<dbReference type="Proteomes" id="UP000789366">
    <property type="component" value="Unassembled WGS sequence"/>
</dbReference>
<evidence type="ECO:0000313" key="1">
    <source>
        <dbReference type="EMBL" id="CAG8746412.1"/>
    </source>
</evidence>
<comment type="caution">
    <text evidence="1">The sequence shown here is derived from an EMBL/GenBank/DDBJ whole genome shotgun (WGS) entry which is preliminary data.</text>
</comment>
<protein>
    <submittedName>
        <fullName evidence="1">11593_t:CDS:1</fullName>
    </submittedName>
</protein>
<feature type="non-terminal residue" evidence="1">
    <location>
        <position position="205"/>
    </location>
</feature>
<evidence type="ECO:0000313" key="2">
    <source>
        <dbReference type="Proteomes" id="UP000789366"/>
    </source>
</evidence>